<name>A0ACA9S1X1_9GLOM</name>
<accession>A0ACA9S1X1</accession>
<reference evidence="1" key="1">
    <citation type="submission" date="2021-06" db="EMBL/GenBank/DDBJ databases">
        <authorList>
            <person name="Kallberg Y."/>
            <person name="Tangrot J."/>
            <person name="Rosling A."/>
        </authorList>
    </citation>
    <scope>NUCLEOTIDE SEQUENCE</scope>
    <source>
        <strain evidence="1">MA461A</strain>
    </source>
</reference>
<feature type="non-terminal residue" evidence="1">
    <location>
        <position position="71"/>
    </location>
</feature>
<feature type="non-terminal residue" evidence="1">
    <location>
        <position position="1"/>
    </location>
</feature>
<evidence type="ECO:0000313" key="2">
    <source>
        <dbReference type="Proteomes" id="UP000789920"/>
    </source>
</evidence>
<dbReference type="EMBL" id="CAJVQC010084297">
    <property type="protein sequence ID" value="CAG8820964.1"/>
    <property type="molecule type" value="Genomic_DNA"/>
</dbReference>
<proteinExistence type="predicted"/>
<keyword evidence="2" id="KW-1185">Reference proteome</keyword>
<sequence>TLSDILLDNGTNVTVNLERIVDNKNISKYQLYNKSVSNNSEHDQNMDKLINVVSEMFNQSKNSMQADDIEN</sequence>
<evidence type="ECO:0000313" key="1">
    <source>
        <dbReference type="EMBL" id="CAG8820964.1"/>
    </source>
</evidence>
<gene>
    <name evidence="1" type="ORF">RPERSI_LOCUS25469</name>
</gene>
<organism evidence="1 2">
    <name type="scientific">Racocetra persica</name>
    <dbReference type="NCBI Taxonomy" id="160502"/>
    <lineage>
        <taxon>Eukaryota</taxon>
        <taxon>Fungi</taxon>
        <taxon>Fungi incertae sedis</taxon>
        <taxon>Mucoromycota</taxon>
        <taxon>Glomeromycotina</taxon>
        <taxon>Glomeromycetes</taxon>
        <taxon>Diversisporales</taxon>
        <taxon>Gigasporaceae</taxon>
        <taxon>Racocetra</taxon>
    </lineage>
</organism>
<comment type="caution">
    <text evidence="1">The sequence shown here is derived from an EMBL/GenBank/DDBJ whole genome shotgun (WGS) entry which is preliminary data.</text>
</comment>
<dbReference type="Proteomes" id="UP000789920">
    <property type="component" value="Unassembled WGS sequence"/>
</dbReference>
<protein>
    <submittedName>
        <fullName evidence="1">5748_t:CDS:1</fullName>
    </submittedName>
</protein>